<dbReference type="PROSITE" id="PS51724">
    <property type="entry name" value="SPOR"/>
    <property type="match status" value="1"/>
</dbReference>
<feature type="region of interest" description="Disordered" evidence="1">
    <location>
        <begin position="111"/>
        <end position="145"/>
    </location>
</feature>
<keyword evidence="5" id="KW-1185">Reference proteome</keyword>
<evidence type="ECO:0000256" key="1">
    <source>
        <dbReference type="SAM" id="MobiDB-lite"/>
    </source>
</evidence>
<protein>
    <submittedName>
        <fullName evidence="4">SPOR domain-containing protein</fullName>
    </submittedName>
</protein>
<evidence type="ECO:0000313" key="4">
    <source>
        <dbReference type="EMBL" id="QFR49493.1"/>
    </source>
</evidence>
<accession>A0A5P8P189</accession>
<dbReference type="InterPro" id="IPR007730">
    <property type="entry name" value="SPOR-like_dom"/>
</dbReference>
<sequence>MEEKNELNDIILNKGNSSSSNKKVVLAVATLGVVLIIVVMLMNTLNSTDGENLPKPVPLPTPQSVAEKSVVEETPKEEALFEEVEVVQEKAIEENNLDQIAQKLKQESMAESTKEIKKTQSKSENSEASKKPVTQQKQQFTKTTQTKSSGEQYFVQVGSFSKYKPNKKFLDSITSKGYTYQFHKVGKLNKVLVGPFANEREARTALRTIRSNIEAGAFLTKK</sequence>
<keyword evidence="2" id="KW-0812">Transmembrane</keyword>
<keyword evidence="2" id="KW-0472">Membrane</keyword>
<feature type="domain" description="SPOR" evidence="3">
    <location>
        <begin position="147"/>
        <end position="222"/>
    </location>
</feature>
<name>A0A5P8P189_9BACT</name>
<dbReference type="Gene3D" id="3.30.70.1070">
    <property type="entry name" value="Sporulation related repeat"/>
    <property type="match status" value="1"/>
</dbReference>
<evidence type="ECO:0000313" key="5">
    <source>
        <dbReference type="Proteomes" id="UP000326944"/>
    </source>
</evidence>
<dbReference type="InterPro" id="IPR036680">
    <property type="entry name" value="SPOR-like_sf"/>
</dbReference>
<dbReference type="Proteomes" id="UP000326944">
    <property type="component" value="Chromosome"/>
</dbReference>
<dbReference type="GO" id="GO:0042834">
    <property type="term" value="F:peptidoglycan binding"/>
    <property type="evidence" value="ECO:0007669"/>
    <property type="project" value="InterPro"/>
</dbReference>
<proteinExistence type="predicted"/>
<organism evidence="4 5">
    <name type="scientific">Sulfurimonas lithotrophica</name>
    <dbReference type="NCBI Taxonomy" id="2590022"/>
    <lineage>
        <taxon>Bacteria</taxon>
        <taxon>Pseudomonadati</taxon>
        <taxon>Campylobacterota</taxon>
        <taxon>Epsilonproteobacteria</taxon>
        <taxon>Campylobacterales</taxon>
        <taxon>Sulfurimonadaceae</taxon>
        <taxon>Sulfurimonas</taxon>
    </lineage>
</organism>
<dbReference type="OrthoDB" id="5372972at2"/>
<feature type="compositionally biased region" description="Low complexity" evidence="1">
    <location>
        <begin position="131"/>
        <end position="145"/>
    </location>
</feature>
<dbReference type="Pfam" id="PF05036">
    <property type="entry name" value="SPOR"/>
    <property type="match status" value="1"/>
</dbReference>
<reference evidence="4 5" key="1">
    <citation type="submission" date="2019-09" db="EMBL/GenBank/DDBJ databases">
        <title>Sulfurimonas gotlandica sp. nov., a chemoautotrophic and psychrotolerant epsilonproteobacterium isolated from a pelagic redoxcline, and an emended description of the genus Sulfurimonas.</title>
        <authorList>
            <person name="Wang S."/>
            <person name="Jiang L."/>
            <person name="Shao S."/>
        </authorList>
    </citation>
    <scope>NUCLEOTIDE SEQUENCE [LARGE SCALE GENOMIC DNA]</scope>
    <source>
        <strain evidence="4 5">GYSZ_1</strain>
    </source>
</reference>
<dbReference type="RefSeq" id="WP_152307437.1">
    <property type="nucleotide sequence ID" value="NZ_CP043617.1"/>
</dbReference>
<keyword evidence="2" id="KW-1133">Transmembrane helix</keyword>
<dbReference type="KEGG" id="sulg:FJR48_07010"/>
<dbReference type="SUPFAM" id="SSF110997">
    <property type="entry name" value="Sporulation related repeat"/>
    <property type="match status" value="1"/>
</dbReference>
<gene>
    <name evidence="4" type="ORF">FJR48_07010</name>
</gene>
<dbReference type="EMBL" id="CP043617">
    <property type="protein sequence ID" value="QFR49493.1"/>
    <property type="molecule type" value="Genomic_DNA"/>
</dbReference>
<feature type="transmembrane region" description="Helical" evidence="2">
    <location>
        <begin position="24"/>
        <end position="45"/>
    </location>
</feature>
<dbReference type="AlphaFoldDB" id="A0A5P8P189"/>
<evidence type="ECO:0000256" key="2">
    <source>
        <dbReference type="SAM" id="Phobius"/>
    </source>
</evidence>
<evidence type="ECO:0000259" key="3">
    <source>
        <dbReference type="PROSITE" id="PS51724"/>
    </source>
</evidence>